<dbReference type="AlphaFoldDB" id="A0A382SD25"/>
<feature type="non-terminal residue" evidence="1">
    <location>
        <position position="81"/>
    </location>
</feature>
<gene>
    <name evidence="1" type="ORF">METZ01_LOCUS360714</name>
</gene>
<evidence type="ECO:0008006" key="2">
    <source>
        <dbReference type="Google" id="ProtNLM"/>
    </source>
</evidence>
<name>A0A382SD25_9ZZZZ</name>
<organism evidence="1">
    <name type="scientific">marine metagenome</name>
    <dbReference type="NCBI Taxonomy" id="408172"/>
    <lineage>
        <taxon>unclassified sequences</taxon>
        <taxon>metagenomes</taxon>
        <taxon>ecological metagenomes</taxon>
    </lineage>
</organism>
<proteinExistence type="predicted"/>
<dbReference type="EMBL" id="UINC01128238">
    <property type="protein sequence ID" value="SVD07860.1"/>
    <property type="molecule type" value="Genomic_DNA"/>
</dbReference>
<evidence type="ECO:0000313" key="1">
    <source>
        <dbReference type="EMBL" id="SVD07860.1"/>
    </source>
</evidence>
<reference evidence="1" key="1">
    <citation type="submission" date="2018-05" db="EMBL/GenBank/DDBJ databases">
        <authorList>
            <person name="Lanie J.A."/>
            <person name="Ng W.-L."/>
            <person name="Kazmierczak K.M."/>
            <person name="Andrzejewski T.M."/>
            <person name="Davidsen T.M."/>
            <person name="Wayne K.J."/>
            <person name="Tettelin H."/>
            <person name="Glass J.I."/>
            <person name="Rusch D."/>
            <person name="Podicherti R."/>
            <person name="Tsui H.-C.T."/>
            <person name="Winkler M.E."/>
        </authorList>
    </citation>
    <scope>NUCLEOTIDE SEQUENCE</scope>
</reference>
<accession>A0A382SD25</accession>
<sequence>MSIEKAKVGLAQTVNRRQNIHHALDLVREEIIPKLTSQVMLKPNFLSSKNQLASTHVDAIRGTIDFLLTTPAPPTEIIIAE</sequence>
<protein>
    <recommendedName>
        <fullName evidence="2">DUF362 domain-containing protein</fullName>
    </recommendedName>
</protein>